<accession>A0A0A0C3H5</accession>
<comment type="caution">
    <text evidence="2">The sequence shown here is derived from an EMBL/GenBank/DDBJ whole genome shotgun (WGS) entry which is preliminary data.</text>
</comment>
<dbReference type="Pfam" id="PF06013">
    <property type="entry name" value="WXG100"/>
    <property type="match status" value="1"/>
</dbReference>
<gene>
    <name evidence="2" type="ORF">N869_05170</name>
</gene>
<organism evidence="2 3">
    <name type="scientific">Cellulomonas bogoriensis 69B4 = DSM 16987</name>
    <dbReference type="NCBI Taxonomy" id="1386082"/>
    <lineage>
        <taxon>Bacteria</taxon>
        <taxon>Bacillati</taxon>
        <taxon>Actinomycetota</taxon>
        <taxon>Actinomycetes</taxon>
        <taxon>Micrococcales</taxon>
        <taxon>Cellulomonadaceae</taxon>
        <taxon>Cellulomonas</taxon>
    </lineage>
</organism>
<sequence length="96" mass="10718">MTETIRVDADHLRSVSADLARAHEAVTGEIDVLRHRLAPLQHDWTGDASQAYHYAMSAYATHLLEMTSVLARLNHAVWSSRETFTTTDAEVAAAWQ</sequence>
<reference evidence="2 3" key="1">
    <citation type="submission" date="2013-08" db="EMBL/GenBank/DDBJ databases">
        <title>Genome sequencing of Cellulomonas bogoriensis 69B4.</title>
        <authorList>
            <person name="Chen F."/>
            <person name="Li Y."/>
            <person name="Wang G."/>
        </authorList>
    </citation>
    <scope>NUCLEOTIDE SEQUENCE [LARGE SCALE GENOMIC DNA]</scope>
    <source>
        <strain evidence="2 3">69B4</strain>
    </source>
</reference>
<comment type="similarity">
    <text evidence="1">Belongs to the WXG100 family.</text>
</comment>
<evidence type="ECO:0000313" key="3">
    <source>
        <dbReference type="Proteomes" id="UP000054314"/>
    </source>
</evidence>
<dbReference type="Proteomes" id="UP000054314">
    <property type="component" value="Unassembled WGS sequence"/>
</dbReference>
<dbReference type="EMBL" id="AXCZ01000001">
    <property type="protein sequence ID" value="KGM14592.1"/>
    <property type="molecule type" value="Genomic_DNA"/>
</dbReference>
<dbReference type="Gene3D" id="1.10.287.1060">
    <property type="entry name" value="ESAT-6-like"/>
    <property type="match status" value="1"/>
</dbReference>
<dbReference type="InterPro" id="IPR036689">
    <property type="entry name" value="ESAT-6-like_sf"/>
</dbReference>
<protein>
    <recommendedName>
        <fullName evidence="1">ESAT-6-like protein</fullName>
    </recommendedName>
</protein>
<evidence type="ECO:0000313" key="2">
    <source>
        <dbReference type="EMBL" id="KGM14592.1"/>
    </source>
</evidence>
<keyword evidence="3" id="KW-1185">Reference proteome</keyword>
<evidence type="ECO:0000256" key="1">
    <source>
        <dbReference type="RuleBase" id="RU362001"/>
    </source>
</evidence>
<name>A0A0A0C3H5_9CELL</name>
<dbReference type="InterPro" id="IPR010310">
    <property type="entry name" value="T7SS_ESAT-6-like"/>
</dbReference>
<dbReference type="OrthoDB" id="4278078at2"/>
<dbReference type="NCBIfam" id="TIGR03930">
    <property type="entry name" value="WXG100_ESAT6"/>
    <property type="match status" value="1"/>
</dbReference>
<dbReference type="RefSeq" id="WP_035056101.1">
    <property type="nucleotide sequence ID" value="NZ_AXCZ01000001.1"/>
</dbReference>
<dbReference type="SUPFAM" id="SSF140453">
    <property type="entry name" value="EsxAB dimer-like"/>
    <property type="match status" value="1"/>
</dbReference>
<proteinExistence type="inferred from homology"/>
<dbReference type="AlphaFoldDB" id="A0A0A0C3H5"/>